<comment type="caution">
    <text evidence="2">The sequence shown here is derived from an EMBL/GenBank/DDBJ whole genome shotgun (WGS) entry which is preliminary data.</text>
</comment>
<protein>
    <submittedName>
        <fullName evidence="2">Uncharacterized protein</fullName>
    </submittedName>
</protein>
<reference evidence="2 3" key="2">
    <citation type="submission" date="2017-02" db="EMBL/GenBank/DDBJ databases">
        <title>A genome survey and senescence transcriptome analysis in Lentinula edodes.</title>
        <authorList>
            <person name="Sakamoto Y."/>
            <person name="Nakade K."/>
            <person name="Sato S."/>
            <person name="Yoshida Y."/>
            <person name="Miyazaki K."/>
            <person name="Natsume S."/>
            <person name="Konno N."/>
        </authorList>
    </citation>
    <scope>NUCLEOTIDE SEQUENCE [LARGE SCALE GENOMIC DNA]</scope>
    <source>
        <strain evidence="2 3">NBRC 111202</strain>
    </source>
</reference>
<dbReference type="AlphaFoldDB" id="A0A1Q3EDW6"/>
<organism evidence="2 3">
    <name type="scientific">Lentinula edodes</name>
    <name type="common">Shiitake mushroom</name>
    <name type="synonym">Lentinus edodes</name>
    <dbReference type="NCBI Taxonomy" id="5353"/>
    <lineage>
        <taxon>Eukaryota</taxon>
        <taxon>Fungi</taxon>
        <taxon>Dikarya</taxon>
        <taxon>Basidiomycota</taxon>
        <taxon>Agaricomycotina</taxon>
        <taxon>Agaricomycetes</taxon>
        <taxon>Agaricomycetidae</taxon>
        <taxon>Agaricales</taxon>
        <taxon>Marasmiineae</taxon>
        <taxon>Omphalotaceae</taxon>
        <taxon>Lentinula</taxon>
    </lineage>
</organism>
<name>A0A1Q3EDW6_LENED</name>
<evidence type="ECO:0000313" key="3">
    <source>
        <dbReference type="Proteomes" id="UP000188533"/>
    </source>
</evidence>
<dbReference type="EMBL" id="BDGU01000245">
    <property type="protein sequence ID" value="GAW05368.1"/>
    <property type="molecule type" value="Genomic_DNA"/>
</dbReference>
<accession>A0A1Q3EDW6</accession>
<sequence length="136" mass="14583">MRLCSVFTVLVVLAPVARVLAQSPANLVTVSFNFFNVPATFQVTFEDDLGDRFNSATFTQLNNPGVACNVGLGGGWVFSALEWQSVPINLYNTELGYQGECTLSANSASEGTWFCNTPINSESFVQNACGVPPGFT</sequence>
<evidence type="ECO:0000256" key="1">
    <source>
        <dbReference type="SAM" id="SignalP"/>
    </source>
</evidence>
<keyword evidence="3" id="KW-1185">Reference proteome</keyword>
<dbReference type="Proteomes" id="UP000188533">
    <property type="component" value="Unassembled WGS sequence"/>
</dbReference>
<reference evidence="2 3" key="1">
    <citation type="submission" date="2016-08" db="EMBL/GenBank/DDBJ databases">
        <authorList>
            <consortium name="Lentinula edodes genome sequencing consortium"/>
            <person name="Sakamoto Y."/>
            <person name="Nakade K."/>
            <person name="Sato S."/>
            <person name="Yoshida Y."/>
            <person name="Miyazaki K."/>
            <person name="Natsume S."/>
            <person name="Konno N."/>
        </authorList>
    </citation>
    <scope>NUCLEOTIDE SEQUENCE [LARGE SCALE GENOMIC DNA]</scope>
    <source>
        <strain evidence="2 3">NBRC 111202</strain>
    </source>
</reference>
<evidence type="ECO:0000313" key="2">
    <source>
        <dbReference type="EMBL" id="GAW05368.1"/>
    </source>
</evidence>
<gene>
    <name evidence="2" type="ORF">LENED_007219</name>
</gene>
<proteinExistence type="predicted"/>
<keyword evidence="1" id="KW-0732">Signal</keyword>
<feature type="signal peptide" evidence="1">
    <location>
        <begin position="1"/>
        <end position="21"/>
    </location>
</feature>
<feature type="chain" id="PRO_5012975931" evidence="1">
    <location>
        <begin position="22"/>
        <end position="136"/>
    </location>
</feature>